<evidence type="ECO:0000313" key="2">
    <source>
        <dbReference type="Proteomes" id="UP001054945"/>
    </source>
</evidence>
<proteinExistence type="predicted"/>
<dbReference type="AlphaFoldDB" id="A0AAV4TS24"/>
<sequence length="107" mass="12022">MEKEQITVSTCIPYTQEYWMKRIKRGGGNASAGEGGRERPNVLEGTPNTRWVIIGSAESPRNITGYFDAENVITTLVSTHYRLLLSPKRKVGETVIFFYSYCSNSVP</sequence>
<organism evidence="1 2">
    <name type="scientific">Caerostris extrusa</name>
    <name type="common">Bark spider</name>
    <name type="synonym">Caerostris bankana</name>
    <dbReference type="NCBI Taxonomy" id="172846"/>
    <lineage>
        <taxon>Eukaryota</taxon>
        <taxon>Metazoa</taxon>
        <taxon>Ecdysozoa</taxon>
        <taxon>Arthropoda</taxon>
        <taxon>Chelicerata</taxon>
        <taxon>Arachnida</taxon>
        <taxon>Araneae</taxon>
        <taxon>Araneomorphae</taxon>
        <taxon>Entelegynae</taxon>
        <taxon>Araneoidea</taxon>
        <taxon>Araneidae</taxon>
        <taxon>Caerostris</taxon>
    </lineage>
</organism>
<dbReference type="EMBL" id="BPLR01011656">
    <property type="protein sequence ID" value="GIY47994.1"/>
    <property type="molecule type" value="Genomic_DNA"/>
</dbReference>
<evidence type="ECO:0008006" key="3">
    <source>
        <dbReference type="Google" id="ProtNLM"/>
    </source>
</evidence>
<accession>A0AAV4TS24</accession>
<keyword evidence="2" id="KW-1185">Reference proteome</keyword>
<gene>
    <name evidence="1" type="ORF">CEXT_780711</name>
</gene>
<comment type="caution">
    <text evidence="1">The sequence shown here is derived from an EMBL/GenBank/DDBJ whole genome shotgun (WGS) entry which is preliminary data.</text>
</comment>
<reference evidence="1 2" key="1">
    <citation type="submission" date="2021-06" db="EMBL/GenBank/DDBJ databases">
        <title>Caerostris extrusa draft genome.</title>
        <authorList>
            <person name="Kono N."/>
            <person name="Arakawa K."/>
        </authorList>
    </citation>
    <scope>NUCLEOTIDE SEQUENCE [LARGE SCALE GENOMIC DNA]</scope>
</reference>
<name>A0AAV4TS24_CAEEX</name>
<protein>
    <recommendedName>
        <fullName evidence="3">LAGLIDADG homing endonuclease</fullName>
    </recommendedName>
</protein>
<evidence type="ECO:0000313" key="1">
    <source>
        <dbReference type="EMBL" id="GIY47994.1"/>
    </source>
</evidence>
<dbReference type="Proteomes" id="UP001054945">
    <property type="component" value="Unassembled WGS sequence"/>
</dbReference>